<dbReference type="PROSITE" id="PS50949">
    <property type="entry name" value="HTH_GNTR"/>
    <property type="match status" value="1"/>
</dbReference>
<dbReference type="SUPFAM" id="SSF53383">
    <property type="entry name" value="PLP-dependent transferases"/>
    <property type="match status" value="1"/>
</dbReference>
<dbReference type="InterPro" id="IPR051446">
    <property type="entry name" value="HTH_trans_reg/aminotransferase"/>
</dbReference>
<protein>
    <submittedName>
        <fullName evidence="6">PLP-dependent aminotransferase family protein</fullName>
    </submittedName>
</protein>
<dbReference type="GO" id="GO:0003700">
    <property type="term" value="F:DNA-binding transcription factor activity"/>
    <property type="evidence" value="ECO:0007669"/>
    <property type="project" value="InterPro"/>
</dbReference>
<dbReference type="InterPro" id="IPR036390">
    <property type="entry name" value="WH_DNA-bd_sf"/>
</dbReference>
<keyword evidence="3" id="KW-0805">Transcription regulation</keyword>
<sequence length="539" mass="57883">MQAIFHRHTIEAHTTLTANQGTIISFAAVLLDNVFIACHNATNSFPRYFRIGPRGDEVTDPNEEATLQIKIDRGSKVGIGEQIYAGLRGAILSGVLSSGARLPSGRDLAIQLGVSRGTIRSTYDRLAAETLVSGAGSAGTRVNLELPGAPLKHNDPLDAPLAVFTRPYSRHPLPFQVGVPANDAFPAKTWSRLRSQAVRADGLGFTTYADPRGEPELRSQIARHLAVSRQVQCHPDQIIVTSGYRQGMMLSLTAIGATGRKAWYENPGYPIGRKALEILGIAGQPVTVDGEGLCVAEGIRLSPDAVVALVSPGQQAPLGMTLSPARRQALLSWAEANGSWVIEDDYLGELQIDGRATPALASGVGAERVVHIGVLSKTMSPALGLGYVVAPRALTERIVEVAAFLAPAPNRTTQLALAKFLADGHFLRHLRQMKTLYAERRNTVLARLSHSLSNIEPAGLNLIVHLAKGVDDIALARDARDRGLAPAALSSWYVDKDHARSGLLLSTTNIREDNLRPSCEAIVELIRMTVGRVAPIEPY</sequence>
<dbReference type="GO" id="GO:0003677">
    <property type="term" value="F:DNA binding"/>
    <property type="evidence" value="ECO:0007669"/>
    <property type="project" value="UniProtKB-KW"/>
</dbReference>
<dbReference type="CDD" id="cd00609">
    <property type="entry name" value="AAT_like"/>
    <property type="match status" value="1"/>
</dbReference>
<dbReference type="Gene3D" id="3.40.640.10">
    <property type="entry name" value="Type I PLP-dependent aspartate aminotransferase-like (Major domain)"/>
    <property type="match status" value="1"/>
</dbReference>
<dbReference type="PRINTS" id="PR00035">
    <property type="entry name" value="HTHGNTR"/>
</dbReference>
<dbReference type="InterPro" id="IPR015421">
    <property type="entry name" value="PyrdxlP-dep_Trfase_major"/>
</dbReference>
<dbReference type="InterPro" id="IPR004839">
    <property type="entry name" value="Aminotransferase_I/II_large"/>
</dbReference>
<evidence type="ECO:0000256" key="1">
    <source>
        <dbReference type="ARBA" id="ARBA00005384"/>
    </source>
</evidence>
<dbReference type="KEGG" id="yti:FNA67_03915"/>
<dbReference type="CDD" id="cd07377">
    <property type="entry name" value="WHTH_GntR"/>
    <property type="match status" value="1"/>
</dbReference>
<dbReference type="InterPro" id="IPR015424">
    <property type="entry name" value="PyrdxlP-dep_Trfase"/>
</dbReference>
<keyword evidence="4" id="KW-0238">DNA-binding</keyword>
<dbReference type="PANTHER" id="PTHR46577">
    <property type="entry name" value="HTH-TYPE TRANSCRIPTIONAL REGULATORY PROTEIN GABR"/>
    <property type="match status" value="1"/>
</dbReference>
<dbReference type="Gene3D" id="1.10.10.10">
    <property type="entry name" value="Winged helix-like DNA-binding domain superfamily/Winged helix DNA-binding domain"/>
    <property type="match status" value="1"/>
</dbReference>
<organism evidence="6 7">
    <name type="scientific">Paradevosia tibetensis</name>
    <dbReference type="NCBI Taxonomy" id="1447062"/>
    <lineage>
        <taxon>Bacteria</taxon>
        <taxon>Pseudomonadati</taxon>
        <taxon>Pseudomonadota</taxon>
        <taxon>Alphaproteobacteria</taxon>
        <taxon>Hyphomicrobiales</taxon>
        <taxon>Devosiaceae</taxon>
        <taxon>Paradevosia</taxon>
    </lineage>
</organism>
<evidence type="ECO:0000256" key="5">
    <source>
        <dbReference type="ARBA" id="ARBA00023163"/>
    </source>
</evidence>
<keyword evidence="5" id="KW-0804">Transcription</keyword>
<dbReference type="Pfam" id="PF00155">
    <property type="entry name" value="Aminotran_1_2"/>
    <property type="match status" value="1"/>
</dbReference>
<dbReference type="EMBL" id="CP041690">
    <property type="protein sequence ID" value="QEE19370.1"/>
    <property type="molecule type" value="Genomic_DNA"/>
</dbReference>
<dbReference type="InterPro" id="IPR000524">
    <property type="entry name" value="Tscrpt_reg_HTH_GntR"/>
</dbReference>
<dbReference type="Pfam" id="PF00392">
    <property type="entry name" value="GntR"/>
    <property type="match status" value="1"/>
</dbReference>
<gene>
    <name evidence="6" type="ORF">FNA67_03915</name>
</gene>
<keyword evidence="6" id="KW-0808">Transferase</keyword>
<dbReference type="Proteomes" id="UP000321062">
    <property type="component" value="Chromosome"/>
</dbReference>
<keyword evidence="2" id="KW-0663">Pyridoxal phosphate</keyword>
<dbReference type="GO" id="GO:0008483">
    <property type="term" value="F:transaminase activity"/>
    <property type="evidence" value="ECO:0007669"/>
    <property type="project" value="UniProtKB-KW"/>
</dbReference>
<evidence type="ECO:0000313" key="6">
    <source>
        <dbReference type="EMBL" id="QEE19370.1"/>
    </source>
</evidence>
<dbReference type="PANTHER" id="PTHR46577:SF1">
    <property type="entry name" value="HTH-TYPE TRANSCRIPTIONAL REGULATORY PROTEIN GABR"/>
    <property type="match status" value="1"/>
</dbReference>
<dbReference type="AlphaFoldDB" id="A0A5B9DJE9"/>
<evidence type="ECO:0000256" key="2">
    <source>
        <dbReference type="ARBA" id="ARBA00022898"/>
    </source>
</evidence>
<evidence type="ECO:0000256" key="4">
    <source>
        <dbReference type="ARBA" id="ARBA00023125"/>
    </source>
</evidence>
<keyword evidence="6" id="KW-0032">Aminotransferase</keyword>
<accession>A0A5B9DJE9</accession>
<evidence type="ECO:0000313" key="7">
    <source>
        <dbReference type="Proteomes" id="UP000321062"/>
    </source>
</evidence>
<evidence type="ECO:0000256" key="3">
    <source>
        <dbReference type="ARBA" id="ARBA00023015"/>
    </source>
</evidence>
<comment type="similarity">
    <text evidence="1">In the C-terminal section; belongs to the class-I pyridoxal-phosphate-dependent aminotransferase family.</text>
</comment>
<dbReference type="SUPFAM" id="SSF46785">
    <property type="entry name" value="Winged helix' DNA-binding domain"/>
    <property type="match status" value="1"/>
</dbReference>
<dbReference type="SMART" id="SM00345">
    <property type="entry name" value="HTH_GNTR"/>
    <property type="match status" value="1"/>
</dbReference>
<keyword evidence="7" id="KW-1185">Reference proteome</keyword>
<dbReference type="GO" id="GO:0030170">
    <property type="term" value="F:pyridoxal phosphate binding"/>
    <property type="evidence" value="ECO:0007669"/>
    <property type="project" value="InterPro"/>
</dbReference>
<proteinExistence type="inferred from homology"/>
<dbReference type="InterPro" id="IPR036388">
    <property type="entry name" value="WH-like_DNA-bd_sf"/>
</dbReference>
<name>A0A5B9DJE9_9HYPH</name>
<dbReference type="OrthoDB" id="9802328at2"/>
<reference evidence="6 7" key="1">
    <citation type="journal article" date="2015" name="Int. J. Syst. Evol. Microbiol.">
        <title>Youhaiella tibetensis gen. nov., sp. nov., isolated from subsurface sediment.</title>
        <authorList>
            <person name="Wang Y.X."/>
            <person name="Huang F.Q."/>
            <person name="Nogi Y."/>
            <person name="Pang S.J."/>
            <person name="Wang P.K."/>
            <person name="Lv J."/>
        </authorList>
    </citation>
    <scope>NUCLEOTIDE SEQUENCE [LARGE SCALE GENOMIC DNA]</scope>
    <source>
        <strain evidence="7">fig4</strain>
    </source>
</reference>